<proteinExistence type="predicted"/>
<dbReference type="RefSeq" id="WP_077847630.1">
    <property type="nucleotide sequence ID" value="NZ_LZZM01000159.1"/>
</dbReference>
<evidence type="ECO:0000313" key="3">
    <source>
        <dbReference type="Proteomes" id="UP000190890"/>
    </source>
</evidence>
<dbReference type="OrthoDB" id="3035962at2"/>
<keyword evidence="3" id="KW-1185">Reference proteome</keyword>
<name>A0A1S8TGW9_9CLOT</name>
<feature type="coiled-coil region" evidence="1">
    <location>
        <begin position="18"/>
        <end position="52"/>
    </location>
</feature>
<dbReference type="SUPFAM" id="SSF63825">
    <property type="entry name" value="YWTD domain"/>
    <property type="match status" value="1"/>
</dbReference>
<reference evidence="2 3" key="1">
    <citation type="submission" date="2016-05" db="EMBL/GenBank/DDBJ databases">
        <title>Microbial solvent formation.</title>
        <authorList>
            <person name="Poehlein A."/>
            <person name="Montoya Solano J.D."/>
            <person name="Flitsch S."/>
            <person name="Krabben P."/>
            <person name="Duerre P."/>
            <person name="Daniel R."/>
        </authorList>
    </citation>
    <scope>NUCLEOTIDE SEQUENCE [LARGE SCALE GENOMIC DNA]</scope>
    <source>
        <strain evidence="2 3">DSM 2619</strain>
    </source>
</reference>
<keyword evidence="1" id="KW-0175">Coiled coil</keyword>
<gene>
    <name evidence="2" type="ORF">CLPUN_25040</name>
</gene>
<comment type="caution">
    <text evidence="2">The sequence shown here is derived from an EMBL/GenBank/DDBJ whole genome shotgun (WGS) entry which is preliminary data.</text>
</comment>
<sequence>MEKLSTATILQKASQESATKVQDGITKAKILLEEAEKEAAILKIKARENAAKLYNKSIDSIFLADERGVRICDQSGNEQDFFRTPSRAYCMTMDPLNEKLYFIIETASQPINEKKKLVEVSLFSTSITGADVTTIKEIQYSVPVEAKITGSLDIQPVEGRIVWISPVGIIYEMDTKGGHYRELGKTEFSSNTTSVSATLSASGTLYWTAMERETSQESIYGIWSMDKDSNLIKLLYFYSLPSSKTSEFFPRIQIDESNKRIYWNSLEQIESITLEGTEHMIIYPSASIITGLEIDLFINRLYWLEQNHVLIRSTLDGKITEKSLSLQNNEYTVRNLYIRTKSDEAAGKLHLAQMERQKAIESTRYAINQANKNVDIKLAPIQEAYIAAKAKFDQDLAPAQAEAANIITSAKNQYVISKNQSDDQIAKAKGDSQKAINEAKTENDKNIENAKVEAKIRIDEENKKLEDARAKKEN</sequence>
<dbReference type="Gene3D" id="2.120.10.30">
    <property type="entry name" value="TolB, C-terminal domain"/>
    <property type="match status" value="1"/>
</dbReference>
<dbReference type="EMBL" id="LZZM01000159">
    <property type="protein sequence ID" value="OOM76978.1"/>
    <property type="molecule type" value="Genomic_DNA"/>
</dbReference>
<dbReference type="InterPro" id="IPR011042">
    <property type="entry name" value="6-blade_b-propeller_TolB-like"/>
</dbReference>
<protein>
    <submittedName>
        <fullName evidence="2">Uncharacterized protein</fullName>
    </submittedName>
</protein>
<evidence type="ECO:0000256" key="1">
    <source>
        <dbReference type="SAM" id="Coils"/>
    </source>
</evidence>
<dbReference type="AlphaFoldDB" id="A0A1S8TGW9"/>
<dbReference type="Proteomes" id="UP000190890">
    <property type="component" value="Unassembled WGS sequence"/>
</dbReference>
<evidence type="ECO:0000313" key="2">
    <source>
        <dbReference type="EMBL" id="OOM76978.1"/>
    </source>
</evidence>
<organism evidence="2 3">
    <name type="scientific">Clostridium puniceum</name>
    <dbReference type="NCBI Taxonomy" id="29367"/>
    <lineage>
        <taxon>Bacteria</taxon>
        <taxon>Bacillati</taxon>
        <taxon>Bacillota</taxon>
        <taxon>Clostridia</taxon>
        <taxon>Eubacteriales</taxon>
        <taxon>Clostridiaceae</taxon>
        <taxon>Clostridium</taxon>
    </lineage>
</organism>
<accession>A0A1S8TGW9</accession>